<keyword evidence="2" id="KW-1133">Transmembrane helix</keyword>
<accession>A0A1I2GLH1</accession>
<protein>
    <submittedName>
        <fullName evidence="4">Uncharacterized protein</fullName>
    </submittedName>
</protein>
<evidence type="ECO:0000313" key="4">
    <source>
        <dbReference type="EMBL" id="SFF18063.1"/>
    </source>
</evidence>
<evidence type="ECO:0000313" key="5">
    <source>
        <dbReference type="Proteomes" id="UP000199323"/>
    </source>
</evidence>
<feature type="chain" id="PRO_5011594971" evidence="3">
    <location>
        <begin position="27"/>
        <end position="300"/>
    </location>
</feature>
<dbReference type="AlphaFoldDB" id="A0A1I2GLH1"/>
<feature type="signal peptide" evidence="3">
    <location>
        <begin position="1"/>
        <end position="26"/>
    </location>
</feature>
<evidence type="ECO:0000256" key="2">
    <source>
        <dbReference type="SAM" id="Phobius"/>
    </source>
</evidence>
<dbReference type="STRING" id="380248.SAMN05216251_109141"/>
<dbReference type="Proteomes" id="UP000199323">
    <property type="component" value="Unassembled WGS sequence"/>
</dbReference>
<dbReference type="EMBL" id="FONG01000009">
    <property type="protein sequence ID" value="SFF18063.1"/>
    <property type="molecule type" value="Genomic_DNA"/>
</dbReference>
<name>A0A1I2GLH1_9ACTN</name>
<feature type="compositionally biased region" description="Polar residues" evidence="1">
    <location>
        <begin position="38"/>
        <end position="49"/>
    </location>
</feature>
<keyword evidence="2" id="KW-0472">Membrane</keyword>
<feature type="region of interest" description="Disordered" evidence="1">
    <location>
        <begin position="76"/>
        <end position="111"/>
    </location>
</feature>
<keyword evidence="5" id="KW-1185">Reference proteome</keyword>
<dbReference type="OrthoDB" id="3470164at2"/>
<gene>
    <name evidence="4" type="ORF">SAMN05216251_109141</name>
</gene>
<feature type="compositionally biased region" description="Low complexity" evidence="1">
    <location>
        <begin position="76"/>
        <end position="107"/>
    </location>
</feature>
<dbReference type="RefSeq" id="WP_093714442.1">
    <property type="nucleotide sequence ID" value="NZ_FONG01000009.1"/>
</dbReference>
<evidence type="ECO:0000256" key="1">
    <source>
        <dbReference type="SAM" id="MobiDB-lite"/>
    </source>
</evidence>
<proteinExistence type="predicted"/>
<reference evidence="4 5" key="1">
    <citation type="submission" date="2016-10" db="EMBL/GenBank/DDBJ databases">
        <authorList>
            <person name="de Groot N.N."/>
        </authorList>
    </citation>
    <scope>NUCLEOTIDE SEQUENCE [LARGE SCALE GENOMIC DNA]</scope>
    <source>
        <strain evidence="4 5">CGMCC 4.3510</strain>
    </source>
</reference>
<feature type="region of interest" description="Disordered" evidence="1">
    <location>
        <begin position="24"/>
        <end position="55"/>
    </location>
</feature>
<organism evidence="4 5">
    <name type="scientific">Actinacidiphila alni</name>
    <dbReference type="NCBI Taxonomy" id="380248"/>
    <lineage>
        <taxon>Bacteria</taxon>
        <taxon>Bacillati</taxon>
        <taxon>Actinomycetota</taxon>
        <taxon>Actinomycetes</taxon>
        <taxon>Kitasatosporales</taxon>
        <taxon>Streptomycetaceae</taxon>
        <taxon>Actinacidiphila</taxon>
    </lineage>
</organism>
<evidence type="ECO:0000256" key="3">
    <source>
        <dbReference type="SAM" id="SignalP"/>
    </source>
</evidence>
<keyword evidence="3" id="KW-0732">Signal</keyword>
<sequence length="300" mass="29559">MHRYLTAAATAALTVTLLGAAGAAHADSGPAAPRVSDPRTSASDPSGSTARGAASSPAALDLAGRFFASEAAHSAGTAGTSASGGKAPAARPDAVGPAARPAAAGPADRAHVTGPTVEVNTLNPAFVSGDPAAPVALPDFWATEAVAADGRTASVWTVRSGGSWKVVNIASGADESGYAARAAADGGGSVFREPQINAWYALRAGRVLPLNDEARQAVGAHGATVAAYQRQVHGRYADKLPGSVYDRDGSGGGFRPRAARDGGTDPAAVAAGAGAAALGLAAAGAWTARRRRTARVPAAR</sequence>
<keyword evidence="2" id="KW-0812">Transmembrane</keyword>
<feature type="transmembrane region" description="Helical" evidence="2">
    <location>
        <begin position="267"/>
        <end position="288"/>
    </location>
</feature>